<reference evidence="5" key="1">
    <citation type="submission" date="2016-06" db="UniProtKB">
        <authorList>
            <consortium name="WormBaseParasite"/>
        </authorList>
    </citation>
    <scope>IDENTIFICATION</scope>
</reference>
<evidence type="ECO:0000313" key="3">
    <source>
        <dbReference type="EMBL" id="VDP33944.1"/>
    </source>
</evidence>
<dbReference type="WBParaSite" id="ECPE_0000115501-mRNA-1">
    <property type="protein sequence ID" value="ECPE_0000115501-mRNA-1"/>
    <property type="gene ID" value="ECPE_0000115501"/>
</dbReference>
<feature type="compositionally biased region" description="Polar residues" evidence="1">
    <location>
        <begin position="343"/>
        <end position="366"/>
    </location>
</feature>
<proteinExistence type="predicted"/>
<dbReference type="PROSITE" id="PS50042">
    <property type="entry name" value="CNMP_BINDING_3"/>
    <property type="match status" value="1"/>
</dbReference>
<feature type="compositionally biased region" description="Polar residues" evidence="1">
    <location>
        <begin position="273"/>
        <end position="284"/>
    </location>
</feature>
<dbReference type="Proteomes" id="UP000272942">
    <property type="component" value="Unassembled WGS sequence"/>
</dbReference>
<evidence type="ECO:0000259" key="2">
    <source>
        <dbReference type="PROSITE" id="PS50042"/>
    </source>
</evidence>
<dbReference type="SUPFAM" id="SSF51206">
    <property type="entry name" value="cAMP-binding domain-like"/>
    <property type="match status" value="1"/>
</dbReference>
<dbReference type="OrthoDB" id="432483at2759"/>
<evidence type="ECO:0000256" key="1">
    <source>
        <dbReference type="SAM" id="MobiDB-lite"/>
    </source>
</evidence>
<protein>
    <submittedName>
        <fullName evidence="5">Cyclic nucleotide-binding domain-containing protein</fullName>
    </submittedName>
</protein>
<feature type="compositionally biased region" description="Low complexity" evidence="1">
    <location>
        <begin position="292"/>
        <end position="304"/>
    </location>
</feature>
<dbReference type="GO" id="GO:0005886">
    <property type="term" value="C:plasma membrane"/>
    <property type="evidence" value="ECO:0007669"/>
    <property type="project" value="TreeGrafter"/>
</dbReference>
<dbReference type="EMBL" id="UZAN01005711">
    <property type="protein sequence ID" value="VDP33944.1"/>
    <property type="molecule type" value="Genomic_DNA"/>
</dbReference>
<feature type="region of interest" description="Disordered" evidence="1">
    <location>
        <begin position="260"/>
        <end position="375"/>
    </location>
</feature>
<dbReference type="PANTHER" id="PTHR10217">
    <property type="entry name" value="VOLTAGE AND LIGAND GATED POTASSIUM CHANNEL"/>
    <property type="match status" value="1"/>
</dbReference>
<dbReference type="InterPro" id="IPR014710">
    <property type="entry name" value="RmlC-like_jellyroll"/>
</dbReference>
<dbReference type="GO" id="GO:0042391">
    <property type="term" value="P:regulation of membrane potential"/>
    <property type="evidence" value="ECO:0007669"/>
    <property type="project" value="TreeGrafter"/>
</dbReference>
<accession>A0A183A2H0</accession>
<keyword evidence="4" id="KW-1185">Reference proteome</keyword>
<dbReference type="Gene3D" id="2.60.120.10">
    <property type="entry name" value="Jelly Rolls"/>
    <property type="match status" value="1"/>
</dbReference>
<gene>
    <name evidence="3" type="ORF">ECPE_LOCUS1155</name>
</gene>
<dbReference type="GO" id="GO:0005242">
    <property type="term" value="F:inward rectifier potassium channel activity"/>
    <property type="evidence" value="ECO:0007669"/>
    <property type="project" value="TreeGrafter"/>
</dbReference>
<evidence type="ECO:0000313" key="5">
    <source>
        <dbReference type="WBParaSite" id="ECPE_0000115501-mRNA-1"/>
    </source>
</evidence>
<dbReference type="CDD" id="cd00038">
    <property type="entry name" value="CAP_ED"/>
    <property type="match status" value="1"/>
</dbReference>
<dbReference type="AlphaFoldDB" id="A0A183A2H0"/>
<dbReference type="InterPro" id="IPR050818">
    <property type="entry name" value="KCNH_animal-type"/>
</dbReference>
<feature type="domain" description="Cyclic nucleotide-binding" evidence="2">
    <location>
        <begin position="1"/>
        <end position="55"/>
    </location>
</feature>
<reference evidence="3 4" key="2">
    <citation type="submission" date="2018-11" db="EMBL/GenBank/DDBJ databases">
        <authorList>
            <consortium name="Pathogen Informatics"/>
        </authorList>
    </citation>
    <scope>NUCLEOTIDE SEQUENCE [LARGE SCALE GENOMIC DNA]</scope>
    <source>
        <strain evidence="3 4">Egypt</strain>
    </source>
</reference>
<dbReference type="PANTHER" id="PTHR10217:SF548">
    <property type="entry name" value="GH12235P"/>
    <property type="match status" value="1"/>
</dbReference>
<name>A0A183A2H0_9TREM</name>
<dbReference type="InterPro" id="IPR000595">
    <property type="entry name" value="cNMP-bd_dom"/>
</dbReference>
<evidence type="ECO:0000313" key="4">
    <source>
        <dbReference type="Proteomes" id="UP000272942"/>
    </source>
</evidence>
<dbReference type="InterPro" id="IPR018490">
    <property type="entry name" value="cNMP-bd_dom_sf"/>
</dbReference>
<sequence length="393" mass="42706">MPPSDTLIHTGDLLTAVYYVVKGSLEVVTTDDLILGVLNPGDFFGGLPTLVMRTPADRMHFYPCECALLPPTTTAGGAPPGGVWPTSTLALGMTAQHNPPPKSRFAVRALTYADVQFIDRHDLVDLCAVYPELPNRILERFELTIPLASSATGMHSTAKVTASWFSARSTLETFLTTCAAWNAVPAAVLSTTVPLSMRRPSRVDGMGYAFSKMSEIFSPSRPIWELERLQRLFDHGTLCSSNADTPAVHPYTGSVHNPAGGGHGTHLYGGVFQRSSPVTTSAVPNRTDREGTGTTLTNTTTNTTSMSPSHGASVFPADRPSPQDRRMRMLQGRPRSPYDSRNLGPQQSHSTPTGMLQPPNHDQFNNPEPARPLSDVDTRIMQLLIARFARVER</sequence>
<dbReference type="Pfam" id="PF00027">
    <property type="entry name" value="cNMP_binding"/>
    <property type="match status" value="1"/>
</dbReference>
<organism evidence="5">
    <name type="scientific">Echinostoma caproni</name>
    <dbReference type="NCBI Taxonomy" id="27848"/>
    <lineage>
        <taxon>Eukaryota</taxon>
        <taxon>Metazoa</taxon>
        <taxon>Spiralia</taxon>
        <taxon>Lophotrochozoa</taxon>
        <taxon>Platyhelminthes</taxon>
        <taxon>Trematoda</taxon>
        <taxon>Digenea</taxon>
        <taxon>Plagiorchiida</taxon>
        <taxon>Echinostomata</taxon>
        <taxon>Echinostomatoidea</taxon>
        <taxon>Echinostomatidae</taxon>
        <taxon>Echinostoma</taxon>
    </lineage>
</organism>